<sequence length="183" mass="19453">MELFVFICASVMVLGGALGVVLRSNPVHAALSLVLTLFGIAVMFVSQHAEFLAAVQVVVYAGAIVVLFLFVIMLLGVDRAENLETEPLGIQRPLAIVLGFGFVALLVTTILQGRDSLNMRGDGINVASDGDHDANIRQIARSIFSNYVVAFEVTSVLLIVAVVGTVVLARKRKSDKDLTGVTA</sequence>
<dbReference type="GO" id="GO:0008137">
    <property type="term" value="F:NADH dehydrogenase (ubiquinone) activity"/>
    <property type="evidence" value="ECO:0007669"/>
    <property type="project" value="InterPro"/>
</dbReference>
<evidence type="ECO:0000313" key="2">
    <source>
        <dbReference type="EMBL" id="CAB5026892.1"/>
    </source>
</evidence>
<dbReference type="EMBL" id="CAFBQU010000003">
    <property type="protein sequence ID" value="CAB5059812.1"/>
    <property type="molecule type" value="Genomic_DNA"/>
</dbReference>
<protein>
    <submittedName>
        <fullName evidence="3">Unannotated protein</fullName>
    </submittedName>
</protein>
<reference evidence="3" key="1">
    <citation type="submission" date="2020-05" db="EMBL/GenBank/DDBJ databases">
        <authorList>
            <person name="Chiriac C."/>
            <person name="Salcher M."/>
            <person name="Ghai R."/>
            <person name="Kavagutti S V."/>
        </authorList>
    </citation>
    <scope>NUCLEOTIDE SEQUENCE</scope>
</reference>
<keyword evidence="1" id="KW-0812">Transmembrane</keyword>
<feature type="transmembrane region" description="Helical" evidence="1">
    <location>
        <begin position="57"/>
        <end position="77"/>
    </location>
</feature>
<name>A0A6J7U3K1_9ZZZZ</name>
<dbReference type="AlphaFoldDB" id="A0A6J7U3K1"/>
<evidence type="ECO:0000256" key="1">
    <source>
        <dbReference type="SAM" id="Phobius"/>
    </source>
</evidence>
<feature type="transmembrane region" description="Helical" evidence="1">
    <location>
        <begin position="147"/>
        <end position="169"/>
    </location>
</feature>
<evidence type="ECO:0000313" key="3">
    <source>
        <dbReference type="EMBL" id="CAB5059812.1"/>
    </source>
</evidence>
<dbReference type="Gene3D" id="1.20.120.1200">
    <property type="entry name" value="NADH-ubiquinone/plastoquinone oxidoreductase chain 6, subunit NuoJ"/>
    <property type="match status" value="1"/>
</dbReference>
<dbReference type="EMBL" id="CAFBPN010000079">
    <property type="protein sequence ID" value="CAB5026892.1"/>
    <property type="molecule type" value="Genomic_DNA"/>
</dbReference>
<dbReference type="InterPro" id="IPR042106">
    <property type="entry name" value="Nuo/plastoQ_OxRdtase_6_NuoJ"/>
</dbReference>
<keyword evidence="1" id="KW-0472">Membrane</keyword>
<dbReference type="PANTHER" id="PTHR33269">
    <property type="entry name" value="NADH-UBIQUINONE OXIDOREDUCTASE CHAIN 6"/>
    <property type="match status" value="1"/>
</dbReference>
<dbReference type="InterPro" id="IPR001457">
    <property type="entry name" value="NADH_UbQ/plastoQ_OxRdtase_su6"/>
</dbReference>
<feature type="transmembrane region" description="Helical" evidence="1">
    <location>
        <begin position="89"/>
        <end position="111"/>
    </location>
</feature>
<gene>
    <name evidence="2" type="ORF">UFOPK4098_01212</name>
    <name evidence="3" type="ORF">UFOPK4347_00228</name>
</gene>
<accession>A0A6J7U3K1</accession>
<proteinExistence type="predicted"/>
<keyword evidence="1" id="KW-1133">Transmembrane helix</keyword>
<dbReference type="Pfam" id="PF00499">
    <property type="entry name" value="Oxidored_q3"/>
    <property type="match status" value="1"/>
</dbReference>
<feature type="transmembrane region" description="Helical" evidence="1">
    <location>
        <begin position="29"/>
        <end position="45"/>
    </location>
</feature>
<dbReference type="PANTHER" id="PTHR33269:SF19">
    <property type="entry name" value="NADH-QUINONE OXIDOREDUCTASE SUBUNIT J"/>
    <property type="match status" value="1"/>
</dbReference>
<organism evidence="3">
    <name type="scientific">freshwater metagenome</name>
    <dbReference type="NCBI Taxonomy" id="449393"/>
    <lineage>
        <taxon>unclassified sequences</taxon>
        <taxon>metagenomes</taxon>
        <taxon>ecological metagenomes</taxon>
    </lineage>
</organism>